<evidence type="ECO:0000313" key="1">
    <source>
        <dbReference type="EMBL" id="MBY8887240.1"/>
    </source>
</evidence>
<evidence type="ECO:0000313" key="2">
    <source>
        <dbReference type="Proteomes" id="UP001198565"/>
    </source>
</evidence>
<name>A0ABS7QVL3_9ACTN</name>
<accession>A0ABS7QVL3</accession>
<gene>
    <name evidence="1" type="ORF">K7472_20665</name>
</gene>
<comment type="caution">
    <text evidence="1">The sequence shown here is derived from an EMBL/GenBank/DDBJ whole genome shotgun (WGS) entry which is preliminary data.</text>
</comment>
<organism evidence="1 2">
    <name type="scientific">Streptantibioticus parmotrematis</name>
    <dbReference type="NCBI Taxonomy" id="2873249"/>
    <lineage>
        <taxon>Bacteria</taxon>
        <taxon>Bacillati</taxon>
        <taxon>Actinomycetota</taxon>
        <taxon>Actinomycetes</taxon>
        <taxon>Kitasatosporales</taxon>
        <taxon>Streptomycetaceae</taxon>
        <taxon>Streptantibioticus</taxon>
    </lineage>
</organism>
<reference evidence="1 2" key="1">
    <citation type="submission" date="2021-08" db="EMBL/GenBank/DDBJ databases">
        <title>Streptomyces sp. PTM05 isolated from lichen.</title>
        <authorList>
            <person name="Somphong A."/>
            <person name="Phongsopitanun W."/>
            <person name="Tanasupawat S."/>
        </authorList>
    </citation>
    <scope>NUCLEOTIDE SEQUENCE [LARGE SCALE GENOMIC DNA]</scope>
    <source>
        <strain evidence="1 2">Ptm05</strain>
    </source>
</reference>
<protein>
    <submittedName>
        <fullName evidence="1">Uncharacterized protein</fullName>
    </submittedName>
</protein>
<proteinExistence type="predicted"/>
<sequence length="165" mass="18730">MRIVHSDQQRLLDIYLNDHLAGAGFGTHLARRMVSARQHFTDPEALERLAAEIAEDRASLLKIMNTLGIAVRRRMNAAGYLAEKTGRLKPNGRLLHRSPLSSLLELEMLRVGVEGKTSGWRALRTLADHDDRLDQHHLDTLIERAQQQSTVLQQLHHTHAQQTFP</sequence>
<dbReference type="Proteomes" id="UP001198565">
    <property type="component" value="Unassembled WGS sequence"/>
</dbReference>
<dbReference type="EMBL" id="JAINVZ010000015">
    <property type="protein sequence ID" value="MBY8887240.1"/>
    <property type="molecule type" value="Genomic_DNA"/>
</dbReference>
<keyword evidence="2" id="KW-1185">Reference proteome</keyword>